<dbReference type="InterPro" id="IPR010095">
    <property type="entry name" value="Cas12f1-like_TNB"/>
</dbReference>
<feature type="region of interest" description="Disordered" evidence="2">
    <location>
        <begin position="353"/>
        <end position="420"/>
    </location>
</feature>
<dbReference type="GO" id="GO:0003677">
    <property type="term" value="F:DNA binding"/>
    <property type="evidence" value="ECO:0007669"/>
    <property type="project" value="UniProtKB-KW"/>
</dbReference>
<evidence type="ECO:0000256" key="2">
    <source>
        <dbReference type="SAM" id="MobiDB-lite"/>
    </source>
</evidence>
<organism evidence="4 5">
    <name type="scientific">Mycobacterium kansasii</name>
    <dbReference type="NCBI Taxonomy" id="1768"/>
    <lineage>
        <taxon>Bacteria</taxon>
        <taxon>Bacillati</taxon>
        <taxon>Actinomycetota</taxon>
        <taxon>Actinomycetes</taxon>
        <taxon>Mycobacteriales</taxon>
        <taxon>Mycobacteriaceae</taxon>
        <taxon>Mycobacterium</taxon>
    </lineage>
</organism>
<sequence length="420" mass="45060">MFTGLPGGDLVLPVRLPQGAGQWDHLAHFLADQSVWHKIDLVRVRDRKAPGGWRYYAHLLVHQAGYQSTSTRARRAQIPTDRRAGVDANVSNLAVASFAGGHPDQLVTEQISCTPEQQKTAAQAARRTRARQKALDRSRRNTNPDQYGPSVRQAARAARRAERGLTAKQITNPGGARHARADGVPLRAYRHDKLSGGYKRTRVDHAADARSISQAKHARAGDIAAQIVATHGNIVTVEDCSISTWARLWGKRIALFSPGMLVAALAGECAATGGQLHKAGTRSTAMSQHCLCGKRVPKTLTQRIHHCPDCGLHGDRDIVSAALAACVTLTDPDDPRTARVDYRLAHALRAGLASQQEWEGSVNRHQPPASPDAGSARTGSHHPVASAEQAALGPPPNRPGTPGRRGPSRKQPAPKLIGAA</sequence>
<evidence type="ECO:0000313" key="5">
    <source>
        <dbReference type="Proteomes" id="UP000188532"/>
    </source>
</evidence>
<keyword evidence="1 4" id="KW-0238">DNA-binding</keyword>
<feature type="region of interest" description="Disordered" evidence="2">
    <location>
        <begin position="129"/>
        <end position="182"/>
    </location>
</feature>
<dbReference type="Pfam" id="PF07282">
    <property type="entry name" value="Cas12f1-like_TNB"/>
    <property type="match status" value="1"/>
</dbReference>
<dbReference type="Proteomes" id="UP000188532">
    <property type="component" value="Unassembled WGS sequence"/>
</dbReference>
<comment type="caution">
    <text evidence="4">The sequence shown here is derived from an EMBL/GenBank/DDBJ whole genome shotgun (WGS) entry which is preliminary data.</text>
</comment>
<evidence type="ECO:0000256" key="1">
    <source>
        <dbReference type="ARBA" id="ARBA00023125"/>
    </source>
</evidence>
<dbReference type="EMBL" id="MVBN01000011">
    <property type="protein sequence ID" value="OOK65414.1"/>
    <property type="molecule type" value="Genomic_DNA"/>
</dbReference>
<protein>
    <submittedName>
        <fullName evidence="4">Putative transposase DNA-binding domain protein</fullName>
    </submittedName>
</protein>
<evidence type="ECO:0000313" key="4">
    <source>
        <dbReference type="EMBL" id="OOK65414.1"/>
    </source>
</evidence>
<feature type="domain" description="Cas12f1-like TNB" evidence="3">
    <location>
        <begin position="260"/>
        <end position="321"/>
    </location>
</feature>
<name>A0A1V3WEK2_MYCKA</name>
<reference evidence="4 5" key="1">
    <citation type="submission" date="2017-02" db="EMBL/GenBank/DDBJ databases">
        <title>Complete genome sequences of Mycobacterium kansasii strains isolated from rhesus macaques.</title>
        <authorList>
            <person name="Panda A."/>
            <person name="Nagaraj S."/>
            <person name="Zhao X."/>
            <person name="Tettelin H."/>
            <person name="Detolla L.J."/>
        </authorList>
    </citation>
    <scope>NUCLEOTIDE SEQUENCE [LARGE SCALE GENOMIC DNA]</scope>
    <source>
        <strain evidence="4 5">11-3469</strain>
    </source>
</reference>
<dbReference type="AlphaFoldDB" id="A0A1V3WEK2"/>
<evidence type="ECO:0000259" key="3">
    <source>
        <dbReference type="Pfam" id="PF07282"/>
    </source>
</evidence>
<gene>
    <name evidence="4" type="ORF">BZL29_7775</name>
</gene>
<proteinExistence type="predicted"/>
<accession>A0A1V3WEK2</accession>